<dbReference type="Pfam" id="PF05656">
    <property type="entry name" value="DUF805"/>
    <property type="match status" value="1"/>
</dbReference>
<dbReference type="RefSeq" id="WP_066132115.1">
    <property type="nucleotide sequence ID" value="NZ_CP014525.1"/>
</dbReference>
<dbReference type="PANTHER" id="PTHR34980">
    <property type="entry name" value="INNER MEMBRANE PROTEIN-RELATED-RELATED"/>
    <property type="match status" value="1"/>
</dbReference>
<dbReference type="InterPro" id="IPR008523">
    <property type="entry name" value="DUF805"/>
</dbReference>
<accession>A0A143DBN8</accession>
<dbReference type="PANTHER" id="PTHR34980:SF3">
    <property type="entry name" value="BLR8105 PROTEIN"/>
    <property type="match status" value="1"/>
</dbReference>
<dbReference type="AlphaFoldDB" id="A0A143DBN8"/>
<keyword evidence="1" id="KW-1133">Transmembrane helix</keyword>
<evidence type="ECO:0008006" key="4">
    <source>
        <dbReference type="Google" id="ProtNLM"/>
    </source>
</evidence>
<evidence type="ECO:0000313" key="2">
    <source>
        <dbReference type="EMBL" id="AMW33940.1"/>
    </source>
</evidence>
<dbReference type="OrthoDB" id="9812349at2"/>
<dbReference type="EMBL" id="CP014525">
    <property type="protein sequence ID" value="AMW33940.1"/>
    <property type="molecule type" value="Genomic_DNA"/>
</dbReference>
<keyword evidence="3" id="KW-1185">Reference proteome</keyword>
<gene>
    <name evidence="2" type="ORF">AY555_00725</name>
</gene>
<dbReference type="Proteomes" id="UP000076066">
    <property type="component" value="Chromosome"/>
</dbReference>
<organism evidence="2 3">
    <name type="scientific">Haematospirillum jordaniae</name>
    <dbReference type="NCBI Taxonomy" id="1549855"/>
    <lineage>
        <taxon>Bacteria</taxon>
        <taxon>Pseudomonadati</taxon>
        <taxon>Pseudomonadota</taxon>
        <taxon>Alphaproteobacteria</taxon>
        <taxon>Rhodospirillales</taxon>
        <taxon>Novispirillaceae</taxon>
        <taxon>Haematospirillum</taxon>
    </lineage>
</organism>
<evidence type="ECO:0000256" key="1">
    <source>
        <dbReference type="SAM" id="Phobius"/>
    </source>
</evidence>
<evidence type="ECO:0000313" key="3">
    <source>
        <dbReference type="Proteomes" id="UP000076066"/>
    </source>
</evidence>
<dbReference type="KEGG" id="hjo:AY555_00725"/>
<keyword evidence="1" id="KW-0472">Membrane</keyword>
<proteinExistence type="predicted"/>
<keyword evidence="1" id="KW-0812">Transmembrane</keyword>
<dbReference type="GeneID" id="53315680"/>
<feature type="transmembrane region" description="Helical" evidence="1">
    <location>
        <begin position="77"/>
        <end position="99"/>
    </location>
</feature>
<feature type="transmembrane region" description="Helical" evidence="1">
    <location>
        <begin position="21"/>
        <end position="40"/>
    </location>
</feature>
<name>A0A143DBN8_9PROT</name>
<dbReference type="STRING" id="1549855.AY555_00725"/>
<dbReference type="GO" id="GO:0005886">
    <property type="term" value="C:plasma membrane"/>
    <property type="evidence" value="ECO:0007669"/>
    <property type="project" value="TreeGrafter"/>
</dbReference>
<reference evidence="2 3" key="1">
    <citation type="submission" date="2016-02" db="EMBL/GenBank/DDBJ databases">
        <title>Complete Genome of H5569, the type strain of the newly described species Haematospirillium jordaniae.</title>
        <authorList>
            <person name="Nicholson A.C."/>
            <person name="Humrighouse B.W."/>
            <person name="Loparov V."/>
            <person name="McQuiston J.R."/>
        </authorList>
    </citation>
    <scope>NUCLEOTIDE SEQUENCE [LARGE SCALE GENOMIC DNA]</scope>
    <source>
        <strain evidence="2 3">H5569</strain>
    </source>
</reference>
<feature type="transmembrane region" description="Helical" evidence="1">
    <location>
        <begin position="46"/>
        <end position="65"/>
    </location>
</feature>
<sequence length="118" mass="12852">MSKPVMSSLFSASGRRNRKSYLLFLLTLIFCYIVSSILIFAVQDPLAMSLAIVLIVVTSISHCFVQAQRCRDFGWTGWSVLIGLIPFVGVIFAFAVLFIPGTDGDNRYGPDPLACAGA</sequence>
<protein>
    <recommendedName>
        <fullName evidence="4">DUF805 domain-containing protein</fullName>
    </recommendedName>
</protein>